<name>K0EY58_NOCB7</name>
<evidence type="ECO:0000313" key="3">
    <source>
        <dbReference type="Proteomes" id="UP000006304"/>
    </source>
</evidence>
<dbReference type="InterPro" id="IPR000639">
    <property type="entry name" value="Epox_hydrolase-like"/>
</dbReference>
<dbReference type="Gene3D" id="3.40.50.1820">
    <property type="entry name" value="alpha/beta hydrolase"/>
    <property type="match status" value="1"/>
</dbReference>
<dbReference type="InterPro" id="IPR000073">
    <property type="entry name" value="AB_hydrolase_1"/>
</dbReference>
<dbReference type="PANTHER" id="PTHR43798">
    <property type="entry name" value="MONOACYLGLYCEROL LIPASE"/>
    <property type="match status" value="1"/>
</dbReference>
<reference evidence="2 3" key="1">
    <citation type="journal article" date="2012" name="J. Bacteriol.">
        <title>Complete genome sequence of Nocardia brasiliensis HUJEG-1.</title>
        <authorList>
            <person name="Vera-Cabrera L."/>
            <person name="Ortiz-Lopez R."/>
            <person name="Elizondo-Gonzalez R."/>
            <person name="Perez-Maya A.A."/>
            <person name="Ocampo-Candiani J."/>
        </authorList>
    </citation>
    <scope>NUCLEOTIDE SEQUENCE [LARGE SCALE GENOMIC DNA]</scope>
    <source>
        <strain evidence="3">ATCC 700358</strain>
    </source>
</reference>
<dbReference type="InterPro" id="IPR029058">
    <property type="entry name" value="AB_hydrolase_fold"/>
</dbReference>
<keyword evidence="2" id="KW-0378">Hydrolase</keyword>
<evidence type="ECO:0000259" key="1">
    <source>
        <dbReference type="Pfam" id="PF00561"/>
    </source>
</evidence>
<dbReference type="Proteomes" id="UP000006304">
    <property type="component" value="Chromosome"/>
</dbReference>
<dbReference type="PRINTS" id="PR00111">
    <property type="entry name" value="ABHYDROLASE"/>
</dbReference>
<feature type="domain" description="AB hydrolase-1" evidence="1">
    <location>
        <begin position="39"/>
        <end position="264"/>
    </location>
</feature>
<dbReference type="EMBL" id="CP003876">
    <property type="protein sequence ID" value="AFU01770.1"/>
    <property type="molecule type" value="Genomic_DNA"/>
</dbReference>
<dbReference type="SUPFAM" id="SSF53474">
    <property type="entry name" value="alpha/beta-Hydrolases"/>
    <property type="match status" value="1"/>
</dbReference>
<dbReference type="GO" id="GO:0016787">
    <property type="term" value="F:hydrolase activity"/>
    <property type="evidence" value="ECO:0007669"/>
    <property type="project" value="UniProtKB-KW"/>
</dbReference>
<dbReference type="Pfam" id="PF00561">
    <property type="entry name" value="Abhydrolase_1"/>
    <property type="match status" value="1"/>
</dbReference>
<evidence type="ECO:0000313" key="2">
    <source>
        <dbReference type="EMBL" id="AFU01770.1"/>
    </source>
</evidence>
<dbReference type="InterPro" id="IPR050266">
    <property type="entry name" value="AB_hydrolase_sf"/>
</dbReference>
<protein>
    <submittedName>
        <fullName evidence="2">Alpha/beta hydrolase</fullName>
    </submittedName>
</protein>
<dbReference type="PRINTS" id="PR00412">
    <property type="entry name" value="EPOXHYDRLASE"/>
</dbReference>
<keyword evidence="3" id="KW-1185">Reference proteome</keyword>
<dbReference type="eggNOG" id="COG0596">
    <property type="taxonomic scope" value="Bacteria"/>
</dbReference>
<dbReference type="HOGENOM" id="CLU_020336_50_3_11"/>
<dbReference type="RefSeq" id="WP_014984625.1">
    <property type="nucleotide sequence ID" value="NC_018681.1"/>
</dbReference>
<organism evidence="2 3">
    <name type="scientific">Nocardia brasiliensis (strain ATCC 700358 / HUJEG-1)</name>
    <dbReference type="NCBI Taxonomy" id="1133849"/>
    <lineage>
        <taxon>Bacteria</taxon>
        <taxon>Bacillati</taxon>
        <taxon>Actinomycetota</taxon>
        <taxon>Actinomycetes</taxon>
        <taxon>Mycobacteriales</taxon>
        <taxon>Nocardiaceae</taxon>
        <taxon>Nocardia</taxon>
    </lineage>
</organism>
<dbReference type="KEGG" id="nbr:O3I_019055"/>
<accession>K0EY58</accession>
<dbReference type="STRING" id="1133849.O3I_019055"/>
<proteinExistence type="predicted"/>
<dbReference type="AlphaFoldDB" id="K0EY58"/>
<gene>
    <name evidence="2" type="ORF">O3I_019055</name>
</gene>
<sequence>MAYIRYAVDTVNSVDPTHVFVPTELGELHVSVAGEGEGIVFWPSLLMDAGLWEPQVAHFAAGYRTIAIDPPGHGRSAPLTRVFTFAECARCVVAVLDRLEVGRAHFVGNSWGAMVGGTFSATYPDRVHSVVLMNGTASVAPLRQRLEFSALLVLARLLRGIRPPLTRGVLRAFLGPTSRATRPDAVRQVLATAQRNEVASASYAVRSVVLRRPDQRKLFAAIACPALVVAGREDKTFPLAELETMARAIPAAELVVLDDAAHLAAAEVPDVVNALVGQFLSRHPGQT</sequence>